<protein>
    <submittedName>
        <fullName evidence="2">Uncharacterized protein</fullName>
    </submittedName>
</protein>
<evidence type="ECO:0000313" key="2">
    <source>
        <dbReference type="EnsemblMetazoa" id="ACOM036161-PA.1"/>
    </source>
</evidence>
<accession>A0A8W7PR91</accession>
<reference evidence="2" key="1">
    <citation type="submission" date="2022-08" db="UniProtKB">
        <authorList>
            <consortium name="EnsemblMetazoa"/>
        </authorList>
    </citation>
    <scope>IDENTIFICATION</scope>
</reference>
<dbReference type="Proteomes" id="UP000075882">
    <property type="component" value="Unassembled WGS sequence"/>
</dbReference>
<feature type="region of interest" description="Disordered" evidence="1">
    <location>
        <begin position="93"/>
        <end position="117"/>
    </location>
</feature>
<name>A0A8W7PR91_ANOCL</name>
<feature type="compositionally biased region" description="Basic and acidic residues" evidence="1">
    <location>
        <begin position="93"/>
        <end position="107"/>
    </location>
</feature>
<dbReference type="AlphaFoldDB" id="A0A8W7PR91"/>
<evidence type="ECO:0000256" key="1">
    <source>
        <dbReference type="SAM" id="MobiDB-lite"/>
    </source>
</evidence>
<sequence>MWMLIGRSRSSSSDGELRCGSSPQVAAAPGGCPLVELLTEVEVVVYGVPVGVSFVADEVVVLAPVKLFHSNVKLLDRLPSSEFRWSKLRFRNRLGDSRPGDDSEPIVRRGSSASTTL</sequence>
<dbReference type="EnsemblMetazoa" id="ACOM036161-RA">
    <property type="protein sequence ID" value="ACOM036161-PA.1"/>
    <property type="gene ID" value="ACOM036161"/>
</dbReference>
<feature type="region of interest" description="Disordered" evidence="1">
    <location>
        <begin position="1"/>
        <end position="22"/>
    </location>
</feature>
<proteinExistence type="predicted"/>
<organism evidence="2">
    <name type="scientific">Anopheles coluzzii</name>
    <name type="common">African malaria mosquito</name>
    <dbReference type="NCBI Taxonomy" id="1518534"/>
    <lineage>
        <taxon>Eukaryota</taxon>
        <taxon>Metazoa</taxon>
        <taxon>Ecdysozoa</taxon>
        <taxon>Arthropoda</taxon>
        <taxon>Hexapoda</taxon>
        <taxon>Insecta</taxon>
        <taxon>Pterygota</taxon>
        <taxon>Neoptera</taxon>
        <taxon>Endopterygota</taxon>
        <taxon>Diptera</taxon>
        <taxon>Nematocera</taxon>
        <taxon>Culicoidea</taxon>
        <taxon>Culicidae</taxon>
        <taxon>Anophelinae</taxon>
        <taxon>Anopheles</taxon>
    </lineage>
</organism>